<proteinExistence type="inferred from homology"/>
<dbReference type="InterPro" id="IPR038488">
    <property type="entry name" value="Integrase_DNA-bd_sf"/>
</dbReference>
<dbReference type="KEGG" id="ecp:ECP_2710"/>
<keyword evidence="2" id="KW-0229">DNA integration</keyword>
<keyword evidence="3" id="KW-0238">DNA-binding</keyword>
<dbReference type="InterPro" id="IPR025166">
    <property type="entry name" value="Integrase_DNA_bind_dom"/>
</dbReference>
<organism evidence="5 6">
    <name type="scientific">Escherichia coli O6:K15:H31 (strain 536 / UPEC)</name>
    <dbReference type="NCBI Taxonomy" id="362663"/>
    <lineage>
        <taxon>Bacteria</taxon>
        <taxon>Pseudomonadati</taxon>
        <taxon>Pseudomonadota</taxon>
        <taxon>Gammaproteobacteria</taxon>
        <taxon>Enterobacterales</taxon>
        <taxon>Enterobacteriaceae</taxon>
        <taxon>Escherichia</taxon>
    </lineage>
</organism>
<dbReference type="InterPro" id="IPR011010">
    <property type="entry name" value="DNA_brk_join_enz"/>
</dbReference>
<dbReference type="Proteomes" id="UP000009182">
    <property type="component" value="Chromosome"/>
</dbReference>
<dbReference type="Pfam" id="PF13356">
    <property type="entry name" value="Arm-DNA-bind_3"/>
    <property type="match status" value="1"/>
</dbReference>
<evidence type="ECO:0000313" key="5">
    <source>
        <dbReference type="EMBL" id="ABG70699.1"/>
    </source>
</evidence>
<evidence type="ECO:0000256" key="1">
    <source>
        <dbReference type="ARBA" id="ARBA00008857"/>
    </source>
</evidence>
<accession>A0A454A713</accession>
<dbReference type="PANTHER" id="PTHR30629:SF2">
    <property type="entry name" value="PROPHAGE INTEGRASE INTS-RELATED"/>
    <property type="match status" value="1"/>
</dbReference>
<dbReference type="InterPro" id="IPR050808">
    <property type="entry name" value="Phage_Integrase"/>
</dbReference>
<dbReference type="GO" id="GO:0003677">
    <property type="term" value="F:DNA binding"/>
    <property type="evidence" value="ECO:0007669"/>
    <property type="project" value="UniProtKB-KW"/>
</dbReference>
<protein>
    <recommendedName>
        <fullName evidence="4">Integrase DNA-binding domain-containing protein</fullName>
    </recommendedName>
</protein>
<reference evidence="5 6" key="1">
    <citation type="journal article" date="2006" name="Mol. Microbiol.">
        <title>Role of pathogenicity island-associated integrases in the genome plasticity of uropathogenic Escherichia coli strain 536.</title>
        <authorList>
            <person name="Hochhut B."/>
            <person name="Wilde C."/>
            <person name="Balling G."/>
            <person name="Middendorf B."/>
            <person name="Dobrindt U."/>
            <person name="Brzuszkiewicz E."/>
            <person name="Gottschalk G."/>
            <person name="Carniel E."/>
            <person name="Hacker J."/>
        </authorList>
    </citation>
    <scope>NUCLEOTIDE SEQUENCE [LARGE SCALE GENOMIC DNA]</scope>
    <source>
        <strain evidence="6">536 / UPEC</strain>
    </source>
</reference>
<dbReference type="InterPro" id="IPR010998">
    <property type="entry name" value="Integrase_recombinase_N"/>
</dbReference>
<dbReference type="PANTHER" id="PTHR30629">
    <property type="entry name" value="PROPHAGE INTEGRASE"/>
    <property type="match status" value="1"/>
</dbReference>
<dbReference type="GO" id="GO:0015074">
    <property type="term" value="P:DNA integration"/>
    <property type="evidence" value="ECO:0007669"/>
    <property type="project" value="UniProtKB-KW"/>
</dbReference>
<sequence length="249" mass="28409">MSEKQPNKPLTARGIDTMKLGMTLADTGENRGLRVTRGKMGICTFFYRYTSPITGKDKQILIGHYPVTTLADARVRLHELKIIRKQGRCPRTELDEEKKQLKLEKQKVKQKPVTVKDVVELYLTERIEDRKDSDGKLIRGARKVKGQKECRRTLEGDAIRVLGHMEAMAVTRKDVVELVNSIVERGARVQAGNVMRELSLAYDFAIARQCLDEHFVNPAMLAKSSIRQARTKVTCNRRARFLSEKELSQ</sequence>
<name>A0A454A713_ECOL5</name>
<evidence type="ECO:0000259" key="4">
    <source>
        <dbReference type="Pfam" id="PF13356"/>
    </source>
</evidence>
<dbReference type="SUPFAM" id="SSF56349">
    <property type="entry name" value="DNA breaking-rejoining enzymes"/>
    <property type="match status" value="1"/>
</dbReference>
<dbReference type="EMBL" id="CP000247">
    <property type="protein sequence ID" value="ABG70699.1"/>
    <property type="molecule type" value="Genomic_DNA"/>
</dbReference>
<comment type="similarity">
    <text evidence="1">Belongs to the 'phage' integrase family.</text>
</comment>
<evidence type="ECO:0000313" key="6">
    <source>
        <dbReference type="Proteomes" id="UP000009182"/>
    </source>
</evidence>
<evidence type="ECO:0000256" key="2">
    <source>
        <dbReference type="ARBA" id="ARBA00022908"/>
    </source>
</evidence>
<dbReference type="RefSeq" id="WP_001291483.1">
    <property type="nucleotide sequence ID" value="NC_008253.1"/>
</dbReference>
<dbReference type="AlphaFoldDB" id="A0A454A713"/>
<feature type="domain" description="Integrase DNA-binding" evidence="4">
    <location>
        <begin position="10"/>
        <end position="95"/>
    </location>
</feature>
<dbReference type="Gene3D" id="1.10.150.130">
    <property type="match status" value="1"/>
</dbReference>
<gene>
    <name evidence="5" type="ordered locus">ECP_2710</name>
</gene>
<evidence type="ECO:0000256" key="3">
    <source>
        <dbReference type="ARBA" id="ARBA00023125"/>
    </source>
</evidence>
<dbReference type="Gene3D" id="3.30.160.390">
    <property type="entry name" value="Integrase, DNA-binding domain"/>
    <property type="match status" value="1"/>
</dbReference>